<dbReference type="Proteomes" id="UP000220133">
    <property type="component" value="Chromosome"/>
</dbReference>
<sequence>MKFIIYALGLSFLVGTVYGQAGAGMKIANNQKHYLDSIQRVGYPYRFPIWGRKAVYKGFDIQYPVGVMLNLNAGRQDVTINNLEVGFNGNGLVPMDFIKFGKVRTTMQGLTSRIDLWLLPFLDLYAIVGLVHAKTNVSIVSPFQFTSEAKFKGNTFGLGTTIAGGYHGIVTITDINYTWTHLDKLDEPVKALMVTPRLGYNYSFKKHRERAITCWIGTTGFYVNKGTVGSISLSDLGPNMSQEQIDKILSEGEAWYQALDPGQKLVVKEITKAIKDKIDGLPNDLQVDYSLEKNPTSHWSMLVGMQYQFNKRWQVRSELGFLGGRSSFLLSGNYRWRW</sequence>
<proteinExistence type="predicted"/>
<protein>
    <submittedName>
        <fullName evidence="1">Uncharacterized protein</fullName>
    </submittedName>
</protein>
<dbReference type="AlphaFoldDB" id="A0A291QYX2"/>
<name>A0A291QYX2_9BACT</name>
<evidence type="ECO:0000313" key="1">
    <source>
        <dbReference type="EMBL" id="ATL49082.1"/>
    </source>
</evidence>
<keyword evidence="2" id="KW-1185">Reference proteome</keyword>
<dbReference type="EMBL" id="CP023777">
    <property type="protein sequence ID" value="ATL49082.1"/>
    <property type="molecule type" value="Genomic_DNA"/>
</dbReference>
<accession>A0A291QYX2</accession>
<gene>
    <name evidence="1" type="ORF">COR50_18955</name>
</gene>
<dbReference type="KEGG" id="cbae:COR50_18955"/>
<reference evidence="1 2" key="1">
    <citation type="submission" date="2017-10" db="EMBL/GenBank/DDBJ databases">
        <title>Paenichitinophaga pekingensis gen. nov., sp. nov., isolated from activated sludge.</title>
        <authorList>
            <person name="Jin D."/>
            <person name="Kong X."/>
            <person name="Deng Y."/>
            <person name="Bai Z."/>
        </authorList>
    </citation>
    <scope>NUCLEOTIDE SEQUENCE [LARGE SCALE GENOMIC DNA]</scope>
    <source>
        <strain evidence="1 2">13</strain>
    </source>
</reference>
<evidence type="ECO:0000313" key="2">
    <source>
        <dbReference type="Proteomes" id="UP000220133"/>
    </source>
</evidence>
<organism evidence="1 2">
    <name type="scientific">Chitinophaga caeni</name>
    <dbReference type="NCBI Taxonomy" id="2029983"/>
    <lineage>
        <taxon>Bacteria</taxon>
        <taxon>Pseudomonadati</taxon>
        <taxon>Bacteroidota</taxon>
        <taxon>Chitinophagia</taxon>
        <taxon>Chitinophagales</taxon>
        <taxon>Chitinophagaceae</taxon>
        <taxon>Chitinophaga</taxon>
    </lineage>
</organism>